<dbReference type="PANTHER" id="PTHR10344">
    <property type="entry name" value="THYMIDYLATE KINASE"/>
    <property type="match status" value="1"/>
</dbReference>
<dbReference type="AlphaFoldDB" id="A0A937RN23"/>
<dbReference type="Gene3D" id="3.40.50.300">
    <property type="entry name" value="P-loop containing nucleotide triphosphate hydrolases"/>
    <property type="match status" value="1"/>
</dbReference>
<keyword evidence="4" id="KW-0067">ATP-binding</keyword>
<evidence type="ECO:0000256" key="2">
    <source>
        <dbReference type="ARBA" id="ARBA00017144"/>
    </source>
</evidence>
<keyword evidence="6" id="KW-0808">Transferase</keyword>
<dbReference type="Pfam" id="PF02223">
    <property type="entry name" value="Thymidylate_kin"/>
    <property type="match status" value="1"/>
</dbReference>
<evidence type="ECO:0000256" key="1">
    <source>
        <dbReference type="ARBA" id="ARBA00009776"/>
    </source>
</evidence>
<sequence>MRMRPQMIALVGVDGSGKTTAAKWLAQELSAAGTRARYFENGGGRPLIDPLARRLGRRDGRHLLGWRGYLAVEASIRWIALARAVALSTLTRRVAVLDRYAYCQYALIRARDDGLAGAIGRAAGNAGRQPERLVRRLYGVFPRPDVTFYLAVEADEAARRVAARGRDLEEPAYLASFDVSYRSLPEFASFIVVDASGSAKEVGAAVLAVLAGR</sequence>
<gene>
    <name evidence="6" type="ORF">I7412_20160</name>
</gene>
<keyword evidence="7" id="KW-1185">Reference proteome</keyword>
<dbReference type="InterPro" id="IPR039430">
    <property type="entry name" value="Thymidylate_kin-like_dom"/>
</dbReference>
<dbReference type="GO" id="GO:0006235">
    <property type="term" value="P:dTTP biosynthetic process"/>
    <property type="evidence" value="ECO:0007669"/>
    <property type="project" value="TreeGrafter"/>
</dbReference>
<feature type="domain" description="Thymidylate kinase-like" evidence="5">
    <location>
        <begin position="132"/>
        <end position="203"/>
    </location>
</feature>
<dbReference type="GO" id="GO:0006227">
    <property type="term" value="P:dUDP biosynthetic process"/>
    <property type="evidence" value="ECO:0007669"/>
    <property type="project" value="TreeGrafter"/>
</dbReference>
<evidence type="ECO:0000256" key="4">
    <source>
        <dbReference type="ARBA" id="ARBA00022840"/>
    </source>
</evidence>
<name>A0A937RN23_9ACTN</name>
<accession>A0A937RN23</accession>
<reference evidence="6" key="1">
    <citation type="submission" date="2020-12" db="EMBL/GenBank/DDBJ databases">
        <title>Genomic characterization of non-nitrogen-fixing Frankia strains.</title>
        <authorList>
            <person name="Carlos-Shanley C."/>
            <person name="Guerra T."/>
            <person name="Hahn D."/>
        </authorList>
    </citation>
    <scope>NUCLEOTIDE SEQUENCE</scope>
    <source>
        <strain evidence="6">CN6</strain>
    </source>
</reference>
<comment type="caution">
    <text evidence="6">The sequence shown here is derived from an EMBL/GenBank/DDBJ whole genome shotgun (WGS) entry which is preliminary data.</text>
</comment>
<organism evidence="6 7">
    <name type="scientific">Frankia nepalensis</name>
    <dbReference type="NCBI Taxonomy" id="1836974"/>
    <lineage>
        <taxon>Bacteria</taxon>
        <taxon>Bacillati</taxon>
        <taxon>Actinomycetota</taxon>
        <taxon>Actinomycetes</taxon>
        <taxon>Frankiales</taxon>
        <taxon>Frankiaceae</taxon>
        <taxon>Frankia</taxon>
    </lineage>
</organism>
<evidence type="ECO:0000313" key="7">
    <source>
        <dbReference type="Proteomes" id="UP000604475"/>
    </source>
</evidence>
<keyword evidence="3" id="KW-0547">Nucleotide-binding</keyword>
<dbReference type="InterPro" id="IPR027417">
    <property type="entry name" value="P-loop_NTPase"/>
</dbReference>
<evidence type="ECO:0000256" key="3">
    <source>
        <dbReference type="ARBA" id="ARBA00022741"/>
    </source>
</evidence>
<dbReference type="EMBL" id="JAEACQ010000229">
    <property type="protein sequence ID" value="MBL7629438.1"/>
    <property type="molecule type" value="Genomic_DNA"/>
</dbReference>
<protein>
    <recommendedName>
        <fullName evidence="2">Thymidylate kinase</fullName>
    </recommendedName>
</protein>
<evidence type="ECO:0000313" key="6">
    <source>
        <dbReference type="EMBL" id="MBL7629438.1"/>
    </source>
</evidence>
<evidence type="ECO:0000259" key="5">
    <source>
        <dbReference type="Pfam" id="PF02223"/>
    </source>
</evidence>
<dbReference type="GO" id="GO:0005524">
    <property type="term" value="F:ATP binding"/>
    <property type="evidence" value="ECO:0007669"/>
    <property type="project" value="UniProtKB-KW"/>
</dbReference>
<comment type="similarity">
    <text evidence="1">Belongs to the thymidylate kinase family.</text>
</comment>
<proteinExistence type="inferred from homology"/>
<dbReference type="PANTHER" id="PTHR10344:SF4">
    <property type="entry name" value="UMP-CMP KINASE 2, MITOCHONDRIAL"/>
    <property type="match status" value="1"/>
</dbReference>
<dbReference type="SUPFAM" id="SSF52540">
    <property type="entry name" value="P-loop containing nucleoside triphosphate hydrolases"/>
    <property type="match status" value="1"/>
</dbReference>
<dbReference type="GO" id="GO:0004798">
    <property type="term" value="F:dTMP kinase activity"/>
    <property type="evidence" value="ECO:0007669"/>
    <property type="project" value="TreeGrafter"/>
</dbReference>
<dbReference type="GO" id="GO:0006233">
    <property type="term" value="P:dTDP biosynthetic process"/>
    <property type="evidence" value="ECO:0007669"/>
    <property type="project" value="TreeGrafter"/>
</dbReference>
<dbReference type="Proteomes" id="UP000604475">
    <property type="component" value="Unassembled WGS sequence"/>
</dbReference>
<dbReference type="GO" id="GO:0005737">
    <property type="term" value="C:cytoplasm"/>
    <property type="evidence" value="ECO:0007669"/>
    <property type="project" value="TreeGrafter"/>
</dbReference>
<keyword evidence="6" id="KW-0418">Kinase</keyword>